<dbReference type="AlphaFoldDB" id="A0A177NYI5"/>
<organism evidence="7 8">
    <name type="scientific">Methylomonas koyamae</name>
    <dbReference type="NCBI Taxonomy" id="702114"/>
    <lineage>
        <taxon>Bacteria</taxon>
        <taxon>Pseudomonadati</taxon>
        <taxon>Pseudomonadota</taxon>
        <taxon>Gammaproteobacteria</taxon>
        <taxon>Methylococcales</taxon>
        <taxon>Methylococcaceae</taxon>
        <taxon>Methylomonas</taxon>
    </lineage>
</organism>
<evidence type="ECO:0000256" key="2">
    <source>
        <dbReference type="ARBA" id="ARBA00008150"/>
    </source>
</evidence>
<dbReference type="PIRSF" id="PIRSF005427">
    <property type="entry name" value="RseB"/>
    <property type="match status" value="1"/>
</dbReference>
<evidence type="ECO:0000256" key="3">
    <source>
        <dbReference type="ARBA" id="ARBA00022729"/>
    </source>
</evidence>
<dbReference type="Proteomes" id="UP000077628">
    <property type="component" value="Unassembled WGS sequence"/>
</dbReference>
<dbReference type="InterPro" id="IPR038484">
    <property type="entry name" value="MucB/RseB_C_sf"/>
</dbReference>
<feature type="domain" description="MucB/RseB N-terminal" evidence="5">
    <location>
        <begin position="25"/>
        <end position="190"/>
    </location>
</feature>
<evidence type="ECO:0000259" key="5">
    <source>
        <dbReference type="Pfam" id="PF03888"/>
    </source>
</evidence>
<evidence type="ECO:0000259" key="6">
    <source>
        <dbReference type="Pfam" id="PF17188"/>
    </source>
</evidence>
<dbReference type="Pfam" id="PF03888">
    <property type="entry name" value="MucB_RseB"/>
    <property type="match status" value="1"/>
</dbReference>
<sequence length="316" mass="35310">MKVIAVFLFWVVCQTVRADDAAGGALKWLENMSLAMKTLSFQGTIIFMKNGQLDTMKYHHLVENGVEQERLTSLNSPMREVVRKSNEVTCIFKETQQKIVNHHPLDSSFIINMPRNTAGLEKNYQLGLEGQEAVAMLPTQIVTIQPKDDLRYIRKIWIDTQFYLPLKVEVYNLDGTTLEQVVFTDLSRDGVGTATPAAVTGDDSRFHTKHIHTSQAEPLEQAPFELKQWPPGFEPVFFIRNSIEKSGKAVDHLLISDGFATVSVYREAKEAQGIEGLHTLGSVNSVSRILGEQQITVLGEVPAKTVEMIAAGIVLR</sequence>
<dbReference type="GO" id="GO:0032885">
    <property type="term" value="P:regulation of polysaccharide biosynthetic process"/>
    <property type="evidence" value="ECO:0007669"/>
    <property type="project" value="TreeGrafter"/>
</dbReference>
<evidence type="ECO:0000313" key="7">
    <source>
        <dbReference type="EMBL" id="OAI22130.1"/>
    </source>
</evidence>
<dbReference type="GO" id="GO:0045152">
    <property type="term" value="F:antisigma factor binding"/>
    <property type="evidence" value="ECO:0007669"/>
    <property type="project" value="TreeGrafter"/>
</dbReference>
<protein>
    <submittedName>
        <fullName evidence="7">Transcriptional regulator</fullName>
    </submittedName>
</protein>
<dbReference type="Gene3D" id="2.50.20.10">
    <property type="entry name" value="Lipoprotein localisation LolA/LolB/LppX"/>
    <property type="match status" value="1"/>
</dbReference>
<comment type="subcellular location">
    <subcellularLocation>
        <location evidence="1">Periplasm</location>
    </subcellularLocation>
</comment>
<name>A0A177NYI5_9GAMM</name>
<dbReference type="OrthoDB" id="7067274at2"/>
<gene>
    <name evidence="7" type="ORF">A1355_22670</name>
</gene>
<dbReference type="PANTHER" id="PTHR38782:SF1">
    <property type="entry name" value="SIGMA-E FACTOR REGULATORY PROTEIN RSEB"/>
    <property type="match status" value="1"/>
</dbReference>
<dbReference type="InterPro" id="IPR033434">
    <property type="entry name" value="MucB/RseB_N"/>
</dbReference>
<evidence type="ECO:0000313" key="8">
    <source>
        <dbReference type="Proteomes" id="UP000077628"/>
    </source>
</evidence>
<dbReference type="PANTHER" id="PTHR38782">
    <property type="match status" value="1"/>
</dbReference>
<dbReference type="Gene3D" id="3.30.200.100">
    <property type="entry name" value="MucB/RseB, C-terminal domain"/>
    <property type="match status" value="1"/>
</dbReference>
<dbReference type="RefSeq" id="WP_064026606.1">
    <property type="nucleotide sequence ID" value="NZ_LUUK01000083.1"/>
</dbReference>
<evidence type="ECO:0000256" key="4">
    <source>
        <dbReference type="ARBA" id="ARBA00022764"/>
    </source>
</evidence>
<accession>A0A177NYI5</accession>
<dbReference type="STRING" id="702114.A1355_22670"/>
<keyword evidence="4" id="KW-0574">Periplasm</keyword>
<evidence type="ECO:0000256" key="1">
    <source>
        <dbReference type="ARBA" id="ARBA00004418"/>
    </source>
</evidence>
<dbReference type="InterPro" id="IPR033436">
    <property type="entry name" value="MucB/RseB_C"/>
</dbReference>
<proteinExistence type="inferred from homology"/>
<keyword evidence="3" id="KW-0732">Signal</keyword>
<dbReference type="GO" id="GO:0030288">
    <property type="term" value="C:outer membrane-bounded periplasmic space"/>
    <property type="evidence" value="ECO:0007669"/>
    <property type="project" value="TreeGrafter"/>
</dbReference>
<dbReference type="InterPro" id="IPR005588">
    <property type="entry name" value="MucB_RseB"/>
</dbReference>
<dbReference type="Pfam" id="PF17188">
    <property type="entry name" value="MucB_RseB_C"/>
    <property type="match status" value="1"/>
</dbReference>
<dbReference type="EMBL" id="LUUK01000083">
    <property type="protein sequence ID" value="OAI22130.1"/>
    <property type="molecule type" value="Genomic_DNA"/>
</dbReference>
<feature type="domain" description="MucB/RseB C-terminal" evidence="6">
    <location>
        <begin position="220"/>
        <end position="313"/>
    </location>
</feature>
<keyword evidence="8" id="KW-1185">Reference proteome</keyword>
<comment type="caution">
    <text evidence="7">The sequence shown here is derived from an EMBL/GenBank/DDBJ whole genome shotgun (WGS) entry which is preliminary data.</text>
</comment>
<dbReference type="CDD" id="cd16327">
    <property type="entry name" value="RseB"/>
    <property type="match status" value="1"/>
</dbReference>
<reference evidence="8" key="1">
    <citation type="submission" date="2016-03" db="EMBL/GenBank/DDBJ databases">
        <authorList>
            <person name="Heylen K."/>
            <person name="De Vos P."/>
            <person name="Vekeman B."/>
        </authorList>
    </citation>
    <scope>NUCLEOTIDE SEQUENCE [LARGE SCALE GENOMIC DNA]</scope>
    <source>
        <strain evidence="8">R-45383</strain>
    </source>
</reference>
<comment type="similarity">
    <text evidence="2">Belongs to the RseB family.</text>
</comment>